<reference evidence="17 18" key="1">
    <citation type="submission" date="2017-02" db="EMBL/GenBank/DDBJ databases">
        <title>Draft genome of Acidibacillus ferrooxidans Huett2.</title>
        <authorList>
            <person name="Schopf S."/>
        </authorList>
    </citation>
    <scope>NUCLEOTIDE SEQUENCE [LARGE SCALE GENOMIC DNA]</scope>
    <source>
        <strain evidence="17 18">Huett2</strain>
    </source>
</reference>
<evidence type="ECO:0000256" key="5">
    <source>
        <dbReference type="ARBA" id="ARBA00022553"/>
    </source>
</evidence>
<keyword evidence="4" id="KW-1003">Cell membrane</keyword>
<dbReference type="SMART" id="SM00387">
    <property type="entry name" value="HATPase_c"/>
    <property type="match status" value="1"/>
</dbReference>
<keyword evidence="5" id="KW-0597">Phosphoprotein</keyword>
<dbReference type="Pfam" id="PF02518">
    <property type="entry name" value="HATPase_c"/>
    <property type="match status" value="1"/>
</dbReference>
<evidence type="ECO:0000256" key="13">
    <source>
        <dbReference type="ARBA" id="ARBA00023136"/>
    </source>
</evidence>
<evidence type="ECO:0000313" key="18">
    <source>
        <dbReference type="Proteomes" id="UP000190229"/>
    </source>
</evidence>
<evidence type="ECO:0000259" key="15">
    <source>
        <dbReference type="PROSITE" id="PS50109"/>
    </source>
</evidence>
<dbReference type="SUPFAM" id="SSF55874">
    <property type="entry name" value="ATPase domain of HSP90 chaperone/DNA topoisomerase II/histidine kinase"/>
    <property type="match status" value="1"/>
</dbReference>
<dbReference type="Gene3D" id="3.30.565.10">
    <property type="entry name" value="Histidine kinase-like ATPase, C-terminal domain"/>
    <property type="match status" value="1"/>
</dbReference>
<keyword evidence="8" id="KW-0547">Nucleotide-binding</keyword>
<dbReference type="SUPFAM" id="SSF158472">
    <property type="entry name" value="HAMP domain-like"/>
    <property type="match status" value="1"/>
</dbReference>
<dbReference type="InterPro" id="IPR003660">
    <property type="entry name" value="HAMP_dom"/>
</dbReference>
<keyword evidence="6" id="KW-0808">Transferase</keyword>
<comment type="catalytic activity">
    <reaction evidence="1">
        <text>ATP + protein L-histidine = ADP + protein N-phospho-L-histidine.</text>
        <dbReference type="EC" id="2.7.13.3"/>
    </reaction>
</comment>
<evidence type="ECO:0000256" key="9">
    <source>
        <dbReference type="ARBA" id="ARBA00022777"/>
    </source>
</evidence>
<accession>A0A1V4EVT9</accession>
<sequence>MRTRLSIKWRVSLISIGTIAGITVLFTLFIYFSLSKWMMEQQDHAALTSTQHIALAYPGNIEQGSNNSNDKSQSWLSQFASKNQTFYIIGLNGKTIATLGNAFGVLPHSIGLTHAQKGTLTHVVERGHSFVRIILPSRSESGDTVAWVISYASTDVVQAYITALVRVLIFGSLLALILAGLSGYVMSFVALRPITDIIRRMHHMDAFSIKGRLPHDSGRDEIAELAKTFNEMLDRIRKTIEKQNEFIADASHEFRSPLTVIEGYTNLLDRWGKDDPAVTERSIGAIKKEAARLRRLTNGLLQLASLANVQLESTPCDAKRVVEEVVLQFSEVFQRNIAFECSDVSVMTEMQSEHLHQVTAILLQNAVKHTSEGQGISVRAVRQKSGLLLAVEDKGEGIDPEHLPHVFDRFYRSDRARSRSTEGFGLGLAIAKEIVGLYQGTIQVVSERGKGTVFSVTIPAR</sequence>
<dbReference type="EC" id="2.7.13.3" evidence="3"/>
<dbReference type="EMBL" id="MWPS01000012">
    <property type="protein sequence ID" value="OPG16884.1"/>
    <property type="molecule type" value="Genomic_DNA"/>
</dbReference>
<dbReference type="InterPro" id="IPR004358">
    <property type="entry name" value="Sig_transdc_His_kin-like_C"/>
</dbReference>
<dbReference type="SMART" id="SM00388">
    <property type="entry name" value="HisKA"/>
    <property type="match status" value="1"/>
</dbReference>
<dbReference type="FunFam" id="3.30.565.10:FF:000006">
    <property type="entry name" value="Sensor histidine kinase WalK"/>
    <property type="match status" value="1"/>
</dbReference>
<organism evidence="17 18">
    <name type="scientific">Ferroacidibacillus organovorans</name>
    <dbReference type="NCBI Taxonomy" id="1765683"/>
    <lineage>
        <taxon>Bacteria</taxon>
        <taxon>Bacillati</taxon>
        <taxon>Bacillota</taxon>
        <taxon>Bacilli</taxon>
        <taxon>Bacillales</taxon>
        <taxon>Alicyclobacillaceae</taxon>
        <taxon>Ferroacidibacillus</taxon>
    </lineage>
</organism>
<evidence type="ECO:0000256" key="7">
    <source>
        <dbReference type="ARBA" id="ARBA00022692"/>
    </source>
</evidence>
<keyword evidence="12" id="KW-0902">Two-component regulatory system</keyword>
<dbReference type="SMART" id="SM00304">
    <property type="entry name" value="HAMP"/>
    <property type="match status" value="1"/>
</dbReference>
<dbReference type="InterPro" id="IPR003594">
    <property type="entry name" value="HATPase_dom"/>
</dbReference>
<keyword evidence="9" id="KW-0418">Kinase</keyword>
<protein>
    <recommendedName>
        <fullName evidence="3">histidine kinase</fullName>
        <ecNumber evidence="3">2.7.13.3</ecNumber>
    </recommendedName>
</protein>
<dbReference type="InterPro" id="IPR036890">
    <property type="entry name" value="HATPase_C_sf"/>
</dbReference>
<evidence type="ECO:0000256" key="4">
    <source>
        <dbReference type="ARBA" id="ARBA00022475"/>
    </source>
</evidence>
<dbReference type="CDD" id="cd06225">
    <property type="entry name" value="HAMP"/>
    <property type="match status" value="1"/>
</dbReference>
<comment type="caution">
    <text evidence="17">The sequence shown here is derived from an EMBL/GenBank/DDBJ whole genome shotgun (WGS) entry which is preliminary data.</text>
</comment>
<evidence type="ECO:0000256" key="8">
    <source>
        <dbReference type="ARBA" id="ARBA00022741"/>
    </source>
</evidence>
<dbReference type="InterPro" id="IPR036097">
    <property type="entry name" value="HisK_dim/P_sf"/>
</dbReference>
<keyword evidence="7 14" id="KW-0812">Transmembrane</keyword>
<evidence type="ECO:0000256" key="10">
    <source>
        <dbReference type="ARBA" id="ARBA00022840"/>
    </source>
</evidence>
<dbReference type="Pfam" id="PF00672">
    <property type="entry name" value="HAMP"/>
    <property type="match status" value="1"/>
</dbReference>
<dbReference type="PANTHER" id="PTHR45436:SF5">
    <property type="entry name" value="SENSOR HISTIDINE KINASE TRCS"/>
    <property type="match status" value="1"/>
</dbReference>
<dbReference type="PRINTS" id="PR00344">
    <property type="entry name" value="BCTRLSENSOR"/>
</dbReference>
<evidence type="ECO:0000313" key="17">
    <source>
        <dbReference type="EMBL" id="OPG16884.1"/>
    </source>
</evidence>
<evidence type="ECO:0000256" key="1">
    <source>
        <dbReference type="ARBA" id="ARBA00000085"/>
    </source>
</evidence>
<dbReference type="RefSeq" id="WP_079290067.1">
    <property type="nucleotide sequence ID" value="NZ_MWPS01000012.1"/>
</dbReference>
<evidence type="ECO:0000256" key="2">
    <source>
        <dbReference type="ARBA" id="ARBA00004651"/>
    </source>
</evidence>
<dbReference type="SUPFAM" id="SSF47384">
    <property type="entry name" value="Homodimeric domain of signal transducing histidine kinase"/>
    <property type="match status" value="1"/>
</dbReference>
<keyword evidence="10" id="KW-0067">ATP-binding</keyword>
<dbReference type="InterPro" id="IPR005467">
    <property type="entry name" value="His_kinase_dom"/>
</dbReference>
<dbReference type="PROSITE" id="PS50885">
    <property type="entry name" value="HAMP"/>
    <property type="match status" value="1"/>
</dbReference>
<evidence type="ECO:0000256" key="11">
    <source>
        <dbReference type="ARBA" id="ARBA00022989"/>
    </source>
</evidence>
<keyword evidence="11 14" id="KW-1133">Transmembrane helix</keyword>
<dbReference type="Pfam" id="PF00512">
    <property type="entry name" value="HisKA"/>
    <property type="match status" value="1"/>
</dbReference>
<dbReference type="InterPro" id="IPR003661">
    <property type="entry name" value="HisK_dim/P_dom"/>
</dbReference>
<dbReference type="GO" id="GO:0000155">
    <property type="term" value="F:phosphorelay sensor kinase activity"/>
    <property type="evidence" value="ECO:0007669"/>
    <property type="project" value="InterPro"/>
</dbReference>
<evidence type="ECO:0000256" key="14">
    <source>
        <dbReference type="SAM" id="Phobius"/>
    </source>
</evidence>
<evidence type="ECO:0000256" key="12">
    <source>
        <dbReference type="ARBA" id="ARBA00023012"/>
    </source>
</evidence>
<evidence type="ECO:0000256" key="3">
    <source>
        <dbReference type="ARBA" id="ARBA00012438"/>
    </source>
</evidence>
<dbReference type="Gene3D" id="1.10.287.130">
    <property type="match status" value="1"/>
</dbReference>
<dbReference type="GO" id="GO:0005886">
    <property type="term" value="C:plasma membrane"/>
    <property type="evidence" value="ECO:0007669"/>
    <property type="project" value="UniProtKB-SubCell"/>
</dbReference>
<dbReference type="Proteomes" id="UP000190229">
    <property type="component" value="Unassembled WGS sequence"/>
</dbReference>
<keyword evidence="13 14" id="KW-0472">Membrane</keyword>
<feature type="domain" description="HAMP" evidence="16">
    <location>
        <begin position="188"/>
        <end position="241"/>
    </location>
</feature>
<name>A0A1V4EVT9_9BACL</name>
<feature type="transmembrane region" description="Helical" evidence="14">
    <location>
        <begin position="12"/>
        <end position="34"/>
    </location>
</feature>
<dbReference type="PROSITE" id="PS50109">
    <property type="entry name" value="HIS_KIN"/>
    <property type="match status" value="1"/>
</dbReference>
<feature type="transmembrane region" description="Helical" evidence="14">
    <location>
        <begin position="167"/>
        <end position="191"/>
    </location>
</feature>
<evidence type="ECO:0000256" key="6">
    <source>
        <dbReference type="ARBA" id="ARBA00022679"/>
    </source>
</evidence>
<dbReference type="InterPro" id="IPR050428">
    <property type="entry name" value="TCS_sensor_his_kinase"/>
</dbReference>
<feature type="domain" description="Histidine kinase" evidence="15">
    <location>
        <begin position="249"/>
        <end position="461"/>
    </location>
</feature>
<dbReference type="CDD" id="cd00082">
    <property type="entry name" value="HisKA"/>
    <property type="match status" value="1"/>
</dbReference>
<dbReference type="FunFam" id="1.10.287.130:FF:000001">
    <property type="entry name" value="Two-component sensor histidine kinase"/>
    <property type="match status" value="1"/>
</dbReference>
<dbReference type="Gene3D" id="6.10.340.10">
    <property type="match status" value="1"/>
</dbReference>
<proteinExistence type="predicted"/>
<keyword evidence="18" id="KW-1185">Reference proteome</keyword>
<dbReference type="AlphaFoldDB" id="A0A1V4EVT9"/>
<dbReference type="GO" id="GO:0005524">
    <property type="term" value="F:ATP binding"/>
    <property type="evidence" value="ECO:0007669"/>
    <property type="project" value="UniProtKB-KW"/>
</dbReference>
<gene>
    <name evidence="17" type="ORF">B2M26_04600</name>
</gene>
<comment type="subcellular location">
    <subcellularLocation>
        <location evidence="2">Cell membrane</location>
        <topology evidence="2">Multi-pass membrane protein</topology>
    </subcellularLocation>
</comment>
<evidence type="ECO:0000259" key="16">
    <source>
        <dbReference type="PROSITE" id="PS50885"/>
    </source>
</evidence>
<dbReference type="PANTHER" id="PTHR45436">
    <property type="entry name" value="SENSOR HISTIDINE KINASE YKOH"/>
    <property type="match status" value="1"/>
</dbReference>